<feature type="compositionally biased region" description="Polar residues" evidence="1">
    <location>
        <begin position="135"/>
        <end position="151"/>
    </location>
</feature>
<name>A0A2C5X353_9PEZI</name>
<evidence type="ECO:0000256" key="1">
    <source>
        <dbReference type="SAM" id="MobiDB-lite"/>
    </source>
</evidence>
<comment type="caution">
    <text evidence="2">The sequence shown here is derived from an EMBL/GenBank/DDBJ whole genome shotgun (WGS) entry which is preliminary data.</text>
</comment>
<proteinExistence type="predicted"/>
<dbReference type="Proteomes" id="UP000222788">
    <property type="component" value="Unassembled WGS sequence"/>
</dbReference>
<dbReference type="EMBL" id="APWK03000011">
    <property type="protein sequence ID" value="PHH55469.1"/>
    <property type="molecule type" value="Genomic_DNA"/>
</dbReference>
<evidence type="ECO:0000313" key="2">
    <source>
        <dbReference type="EMBL" id="PHH55469.1"/>
    </source>
</evidence>
<feature type="compositionally biased region" description="Basic and acidic residues" evidence="1">
    <location>
        <begin position="125"/>
        <end position="134"/>
    </location>
</feature>
<sequence length="366" mass="40383">MQDSPQMYTHPAHFYNCPLAPMTASSEVAFSDVSSNQGGGYEGITDRHTELEFPIYSSEESVTTSQSNATKRIDPMTHIIFSPSGHTPEKPGCCLFQTPPQRPPCLDTPTPIHELSAGSTMSDVIEARDTRSSDIESSPATGPRQQDQGSSQVTFTIMEDDDPFIEHESKNKSPALEATRAMQQEERDRLRLRFGLSPPRWNHPTLQGISGDTVHNKPLSSQPRNSLPGPSRRVCSLSQITPIHRGLPRPVQEPIANAVTPGWDGTFNGSHVMPTRHVSLYNTTSSGYNEFLMDHRANMRYGHLGGPTAPMQPMMADAEFCGLPDLCVRSYGAVEMPQPTFHDRSYFIGGVPGFGQSQCSKRRRGR</sequence>
<feature type="region of interest" description="Disordered" evidence="1">
    <location>
        <begin position="165"/>
        <end position="232"/>
    </location>
</feature>
<evidence type="ECO:0000313" key="3">
    <source>
        <dbReference type="Proteomes" id="UP000222788"/>
    </source>
</evidence>
<reference evidence="2 3" key="2">
    <citation type="journal article" date="2013" name="IMA Fungus">
        <title>IMA Genome-F 1: Ceratocystis fimbriata: Draft nuclear genome sequence for the plant pathogen, Ceratocystis fimbriata.</title>
        <authorList>
            <person name="Wilken P.M."/>
            <person name="Steenkamp E.T."/>
            <person name="Wingfield M.J."/>
            <person name="de Beer Z.W."/>
            <person name="Wingfield B.D."/>
        </authorList>
    </citation>
    <scope>NUCLEOTIDE SEQUENCE [LARGE SCALE GENOMIC DNA]</scope>
    <source>
        <strain evidence="2 3">CBS 114723</strain>
    </source>
</reference>
<accession>A0A2C5X353</accession>
<keyword evidence="3" id="KW-1185">Reference proteome</keyword>
<reference evidence="2 3" key="1">
    <citation type="journal article" date="2013" name="Fungal Biol.">
        <title>Analysis of microsatellite markers in the genome of the plant pathogen Ceratocystis fimbriata.</title>
        <authorList>
            <person name="Simpson M.C."/>
            <person name="Wilken P.M."/>
            <person name="Coetzee M.P."/>
            <person name="Wingfield M.J."/>
            <person name="Wingfield B.D."/>
        </authorList>
    </citation>
    <scope>NUCLEOTIDE SEQUENCE [LARGE SCALE GENOMIC DNA]</scope>
    <source>
        <strain evidence="2 3">CBS 114723</strain>
    </source>
</reference>
<organism evidence="2 3">
    <name type="scientific">Ceratocystis fimbriata CBS 114723</name>
    <dbReference type="NCBI Taxonomy" id="1035309"/>
    <lineage>
        <taxon>Eukaryota</taxon>
        <taxon>Fungi</taxon>
        <taxon>Dikarya</taxon>
        <taxon>Ascomycota</taxon>
        <taxon>Pezizomycotina</taxon>
        <taxon>Sordariomycetes</taxon>
        <taxon>Hypocreomycetidae</taxon>
        <taxon>Microascales</taxon>
        <taxon>Ceratocystidaceae</taxon>
        <taxon>Ceratocystis</taxon>
    </lineage>
</organism>
<feature type="region of interest" description="Disordered" evidence="1">
    <location>
        <begin position="125"/>
        <end position="151"/>
    </location>
</feature>
<protein>
    <submittedName>
        <fullName evidence="2">Uncharacterized protein</fullName>
    </submittedName>
</protein>
<dbReference type="AlphaFoldDB" id="A0A2C5X353"/>
<gene>
    <name evidence="2" type="ORF">CFIMG_007296RA00001</name>
</gene>